<dbReference type="Proteomes" id="UP001183610">
    <property type="component" value="Unassembled WGS sequence"/>
</dbReference>
<name>A0ABU2QW61_9ACTN</name>
<sequence>MRGWTDLPFEDAKKLGDALNAWKSDEQGRGVVFAVDEHTDFNRFNRASWTHPLQIGATEVADCSVLGIGWDSGDHSMRHRGERGFGQVSPVTLQPGSTGQATMRWTIPPYKPGDHGAE</sequence>
<evidence type="ECO:0000313" key="2">
    <source>
        <dbReference type="EMBL" id="MDT0407459.1"/>
    </source>
</evidence>
<feature type="compositionally biased region" description="Polar residues" evidence="1">
    <location>
        <begin position="89"/>
        <end position="103"/>
    </location>
</feature>
<dbReference type="EMBL" id="JAVRET010000001">
    <property type="protein sequence ID" value="MDT0407459.1"/>
    <property type="molecule type" value="Genomic_DNA"/>
</dbReference>
<evidence type="ECO:0000313" key="3">
    <source>
        <dbReference type="Proteomes" id="UP001183610"/>
    </source>
</evidence>
<gene>
    <name evidence="2" type="ORF">RM698_00110</name>
</gene>
<accession>A0ABU2QW61</accession>
<proteinExistence type="predicted"/>
<evidence type="ECO:0000256" key="1">
    <source>
        <dbReference type="SAM" id="MobiDB-lite"/>
    </source>
</evidence>
<organism evidence="2 3">
    <name type="scientific">Streptomyces evansiae</name>
    <dbReference type="NCBI Taxonomy" id="3075535"/>
    <lineage>
        <taxon>Bacteria</taxon>
        <taxon>Bacillati</taxon>
        <taxon>Actinomycetota</taxon>
        <taxon>Actinomycetes</taxon>
        <taxon>Kitasatosporales</taxon>
        <taxon>Streptomycetaceae</taxon>
        <taxon>Streptomyces</taxon>
    </lineage>
</organism>
<comment type="caution">
    <text evidence="2">The sequence shown here is derived from an EMBL/GenBank/DDBJ whole genome shotgun (WGS) entry which is preliminary data.</text>
</comment>
<dbReference type="RefSeq" id="WP_010265420.1">
    <property type="nucleotide sequence ID" value="NZ_JAVRET010000001.1"/>
</dbReference>
<reference evidence="3" key="1">
    <citation type="submission" date="2023-07" db="EMBL/GenBank/DDBJ databases">
        <title>30 novel species of actinomycetes from the DSMZ collection.</title>
        <authorList>
            <person name="Nouioui I."/>
        </authorList>
    </citation>
    <scope>NUCLEOTIDE SEQUENCE [LARGE SCALE GENOMIC DNA]</scope>
    <source>
        <strain evidence="3">DSM 41979</strain>
    </source>
</reference>
<feature type="region of interest" description="Disordered" evidence="1">
    <location>
        <begin position="77"/>
        <end position="118"/>
    </location>
</feature>
<protein>
    <submittedName>
        <fullName evidence="2">Uncharacterized protein</fullName>
    </submittedName>
</protein>
<keyword evidence="3" id="KW-1185">Reference proteome</keyword>